<keyword evidence="2" id="KW-1185">Reference proteome</keyword>
<dbReference type="SUPFAM" id="SSF51182">
    <property type="entry name" value="RmlC-like cupins"/>
    <property type="match status" value="2"/>
</dbReference>
<reference evidence="1" key="1">
    <citation type="submission" date="2021-04" db="EMBL/GenBank/DDBJ databases">
        <authorList>
            <person name="Hartkoorn R.C."/>
            <person name="Beaudoing E."/>
            <person name="Hot D."/>
        </authorList>
    </citation>
    <scope>NUCLEOTIDE SEQUENCE</scope>
    <source>
        <strain evidence="1">NRRL B-16292</strain>
    </source>
</reference>
<evidence type="ECO:0008006" key="3">
    <source>
        <dbReference type="Google" id="ProtNLM"/>
    </source>
</evidence>
<gene>
    <name evidence="1" type="ORF">Dfulv_35150</name>
</gene>
<dbReference type="InterPro" id="IPR014710">
    <property type="entry name" value="RmlC-like_jellyroll"/>
</dbReference>
<evidence type="ECO:0000313" key="2">
    <source>
        <dbReference type="Proteomes" id="UP001059617"/>
    </source>
</evidence>
<dbReference type="Gene3D" id="2.60.120.10">
    <property type="entry name" value="Jelly Rolls"/>
    <property type="match status" value="1"/>
</dbReference>
<dbReference type="InterPro" id="IPR011051">
    <property type="entry name" value="RmlC_Cupin_sf"/>
</dbReference>
<dbReference type="EMBL" id="CP073720">
    <property type="protein sequence ID" value="UWP80371.1"/>
    <property type="molecule type" value="Genomic_DNA"/>
</dbReference>
<accession>A0ABY5VU59</accession>
<evidence type="ECO:0000313" key="1">
    <source>
        <dbReference type="EMBL" id="UWP80371.1"/>
    </source>
</evidence>
<proteinExistence type="predicted"/>
<sequence>MFILETETIPWEPVKANTRTGKITRKFIRESELAKGVGYTCDLVHYHRGDEVFTAPRHRHDFDQIRLTIEGTTDYGHQQIAEPGDVAFFPAGAYYGPERFEEAEIFLIQWSKTWITREQNDAAYRALSEKGTFKDGFYVTTDENGNEVRKDGANAVFEAIYERPMVIPTPKYATPIIMHPDAYQWQSAGENAEIKDLGHFTEGDIGVTSHQWEAGGTIDLTPERTFIVWVASGSVEIEGRTVGARTLIFSDATETHQLVGVEAGTATILRMPISA</sequence>
<dbReference type="RefSeq" id="WP_259858130.1">
    <property type="nucleotide sequence ID" value="NZ_BAAAST010000009.1"/>
</dbReference>
<organism evidence="1 2">
    <name type="scientific">Dactylosporangium fulvum</name>
    <dbReference type="NCBI Taxonomy" id="53359"/>
    <lineage>
        <taxon>Bacteria</taxon>
        <taxon>Bacillati</taxon>
        <taxon>Actinomycetota</taxon>
        <taxon>Actinomycetes</taxon>
        <taxon>Micromonosporales</taxon>
        <taxon>Micromonosporaceae</taxon>
        <taxon>Dactylosporangium</taxon>
    </lineage>
</organism>
<name>A0ABY5VU59_9ACTN</name>
<protein>
    <recommendedName>
        <fullName evidence="3">Cupin 2 conserved barrel domain-containing protein</fullName>
    </recommendedName>
</protein>
<reference evidence="1" key="2">
    <citation type="submission" date="2022-09" db="EMBL/GenBank/DDBJ databases">
        <title>Biosynthetic gene clusters of Dactylosporangioum fulvum.</title>
        <authorList>
            <person name="Caradec T."/>
        </authorList>
    </citation>
    <scope>NUCLEOTIDE SEQUENCE</scope>
    <source>
        <strain evidence="1">NRRL B-16292</strain>
    </source>
</reference>
<dbReference type="Proteomes" id="UP001059617">
    <property type="component" value="Chromosome"/>
</dbReference>